<proteinExistence type="predicted"/>
<evidence type="ECO:0000256" key="3">
    <source>
        <dbReference type="ARBA" id="ARBA00022723"/>
    </source>
</evidence>
<dbReference type="GO" id="GO:0008137">
    <property type="term" value="F:NADH dehydrogenase (ubiquinone) activity"/>
    <property type="evidence" value="ECO:0007669"/>
    <property type="project" value="InterPro"/>
</dbReference>
<keyword evidence="11" id="KW-1185">Reference proteome</keyword>
<dbReference type="Pfam" id="PF13510">
    <property type="entry name" value="Fer2_4"/>
    <property type="match status" value="1"/>
</dbReference>
<sequence>MENAPPIPAGHCEPVPQPEEEKVGIWINDRPVKVPKGMNLLEICRAEGIDIPSLCYLPGVHEAGICRVCLVEVEANGRRTLQASCVYPASEGIKVYTHSPRARRARKRVVELLLTEHEGECPTCVRNLTCELQRLADEMGIRRVRATGERRRYPVANKNPFIIRDYNKCIRCRRCEAVCREIQEVGVLGPRNRGFDLVIGPPFGKDLGEADCISCGQCVMVCPTGALTEREYIDEVWRAIEDPDKFVVVQAAPAIQVTLGEAFGLGAGTVVRGKLAAALRRLGFDRVFTTELAADLTIVEEAHELLERLKGHGKLPLISSCSPGWVKFCEYFYPEFVDNLSTCKSPMEMFGALAKTYYAEKEGLDPKKMVVVGVMPCTAKKFEAARPELVTRGLRDVDYVLTTRELARMIRQAGIRFDELADEEFDQPLGLSTGAGVIFAATGGVMEAAIRTAYALVEGRDLPTRLEFREFRGLRGIKEARLKLKNQTLRLAVAHGTRNARRLLERIKRGEKFHFIEIMACPGGCVGGGGQPILGRLNRREANMVQRRMQRAQALYKIDLNKKLRRAHENPAVQQIYREFLGHPLSEKAKEILHTHYTPRVRTDYRLLH</sequence>
<keyword evidence="4" id="KW-0677">Repeat</keyword>
<dbReference type="GO" id="GO:0005506">
    <property type="term" value="F:iron ion binding"/>
    <property type="evidence" value="ECO:0007669"/>
    <property type="project" value="InterPro"/>
</dbReference>
<dbReference type="CDD" id="cd00207">
    <property type="entry name" value="fer2"/>
    <property type="match status" value="1"/>
</dbReference>
<keyword evidence="3" id="KW-0479">Metal-binding</keyword>
<dbReference type="InterPro" id="IPR036991">
    <property type="entry name" value="Fe_hydrogenase_ssu_sf"/>
</dbReference>
<gene>
    <name evidence="10" type="ORF">D7024_11475</name>
</gene>
<name>A0A494WVL5_9FIRM</name>
<evidence type="ECO:0000256" key="6">
    <source>
        <dbReference type="ARBA" id="ARBA00023014"/>
    </source>
</evidence>
<dbReference type="RefSeq" id="WP_121451926.1">
    <property type="nucleotide sequence ID" value="NZ_RBWE01000001.1"/>
</dbReference>
<dbReference type="GO" id="GO:0016020">
    <property type="term" value="C:membrane"/>
    <property type="evidence" value="ECO:0007669"/>
    <property type="project" value="InterPro"/>
</dbReference>
<dbReference type="Pfam" id="PF02906">
    <property type="entry name" value="Fe_hyd_lg_C"/>
    <property type="match status" value="1"/>
</dbReference>
<dbReference type="InterPro" id="IPR050340">
    <property type="entry name" value="Cytosolic_Fe-S_CAF"/>
</dbReference>
<dbReference type="SUPFAM" id="SSF54862">
    <property type="entry name" value="4Fe-4S ferredoxins"/>
    <property type="match status" value="1"/>
</dbReference>
<dbReference type="InterPro" id="IPR019574">
    <property type="entry name" value="NADH_UbQ_OxRdtase_Gsu_4Fe4S-bd"/>
</dbReference>
<evidence type="ECO:0000256" key="5">
    <source>
        <dbReference type="ARBA" id="ARBA00023004"/>
    </source>
</evidence>
<dbReference type="InterPro" id="IPR003149">
    <property type="entry name" value="Fe_hydrogenase_ssu"/>
</dbReference>
<dbReference type="InterPro" id="IPR017900">
    <property type="entry name" value="4Fe4S_Fe_S_CS"/>
</dbReference>
<dbReference type="InterPro" id="IPR009016">
    <property type="entry name" value="Fe_hydrogenase"/>
</dbReference>
<dbReference type="InterPro" id="IPR000283">
    <property type="entry name" value="NADH_UbQ_OxRdtase_75kDa_su_CS"/>
</dbReference>
<dbReference type="Gene3D" id="3.30.70.20">
    <property type="match status" value="1"/>
</dbReference>
<dbReference type="SMART" id="SM00902">
    <property type="entry name" value="Fe_hyd_SSU"/>
    <property type="match status" value="1"/>
</dbReference>
<dbReference type="Proteomes" id="UP000271256">
    <property type="component" value="Unassembled WGS sequence"/>
</dbReference>
<organism evidence="10 11">
    <name type="scientific">Desulfofundulus salinus</name>
    <dbReference type="NCBI Taxonomy" id="2419843"/>
    <lineage>
        <taxon>Bacteria</taxon>
        <taxon>Bacillati</taxon>
        <taxon>Bacillota</taxon>
        <taxon>Clostridia</taxon>
        <taxon>Eubacteriales</taxon>
        <taxon>Peptococcaceae</taxon>
        <taxon>Desulfofundulus</taxon>
    </lineage>
</organism>
<dbReference type="InterPro" id="IPR036010">
    <property type="entry name" value="2Fe-2S_ferredoxin-like_sf"/>
</dbReference>
<reference evidence="10 11" key="1">
    <citation type="submission" date="2018-10" db="EMBL/GenBank/DDBJ databases">
        <authorList>
            <person name="Grouzdev D.S."/>
            <person name="Krutkina M.S."/>
            <person name="Tourova T.P."/>
            <person name="Nazina T.N."/>
        </authorList>
    </citation>
    <scope>NUCLEOTIDE SEQUENCE [LARGE SCALE GENOMIC DNA]</scope>
    <source>
        <strain evidence="10 11">435</strain>
    </source>
</reference>
<dbReference type="PROSITE" id="PS00641">
    <property type="entry name" value="COMPLEX1_75K_1"/>
    <property type="match status" value="1"/>
</dbReference>
<dbReference type="Pfam" id="PF12838">
    <property type="entry name" value="Fer4_7"/>
    <property type="match status" value="1"/>
</dbReference>
<dbReference type="Pfam" id="PF02256">
    <property type="entry name" value="Fe_hyd_SSU"/>
    <property type="match status" value="1"/>
</dbReference>
<evidence type="ECO:0000259" key="8">
    <source>
        <dbReference type="PROSITE" id="PS51379"/>
    </source>
</evidence>
<dbReference type="PANTHER" id="PTHR11615">
    <property type="entry name" value="NITRATE, FORMATE, IRON DEHYDROGENASE"/>
    <property type="match status" value="1"/>
</dbReference>
<dbReference type="PROSITE" id="PS00198">
    <property type="entry name" value="4FE4S_FER_1"/>
    <property type="match status" value="1"/>
</dbReference>
<evidence type="ECO:0000259" key="7">
    <source>
        <dbReference type="PROSITE" id="PS51085"/>
    </source>
</evidence>
<feature type="domain" description="4Fe-4S His(Cys)3-ligated-type" evidence="9">
    <location>
        <begin position="101"/>
        <end position="140"/>
    </location>
</feature>
<dbReference type="PROSITE" id="PS51085">
    <property type="entry name" value="2FE2S_FER_2"/>
    <property type="match status" value="1"/>
</dbReference>
<keyword evidence="2" id="KW-0004">4Fe-4S</keyword>
<dbReference type="AlphaFoldDB" id="A0A494WVL5"/>
<feature type="domain" description="4Fe-4S ferredoxin-type" evidence="8">
    <location>
        <begin position="200"/>
        <end position="232"/>
    </location>
</feature>
<evidence type="ECO:0000259" key="9">
    <source>
        <dbReference type="PROSITE" id="PS51839"/>
    </source>
</evidence>
<dbReference type="InterPro" id="IPR017896">
    <property type="entry name" value="4Fe4S_Fe-S-bd"/>
</dbReference>
<dbReference type="GO" id="GO:0008901">
    <property type="term" value="F:ferredoxin hydrogenase activity"/>
    <property type="evidence" value="ECO:0007669"/>
    <property type="project" value="InterPro"/>
</dbReference>
<keyword evidence="6" id="KW-0411">Iron-sulfur</keyword>
<dbReference type="GO" id="GO:0042773">
    <property type="term" value="P:ATP synthesis coupled electron transport"/>
    <property type="evidence" value="ECO:0007669"/>
    <property type="project" value="InterPro"/>
</dbReference>
<protein>
    <submittedName>
        <fullName evidence="10">Ferredoxin</fullName>
    </submittedName>
</protein>
<dbReference type="Gene3D" id="3.10.20.740">
    <property type="match status" value="1"/>
</dbReference>
<keyword evidence="5" id="KW-0408">Iron</keyword>
<dbReference type="NCBIfam" id="NF040763">
    <property type="entry name" value="FeFe_hydrog_A6"/>
    <property type="match status" value="1"/>
</dbReference>
<dbReference type="EMBL" id="RBWE01000001">
    <property type="protein sequence ID" value="RKO67516.1"/>
    <property type="molecule type" value="Genomic_DNA"/>
</dbReference>
<dbReference type="PROSITE" id="PS51379">
    <property type="entry name" value="4FE4S_FER_2"/>
    <property type="match status" value="2"/>
</dbReference>
<dbReference type="GO" id="GO:0051539">
    <property type="term" value="F:4 iron, 4 sulfur cluster binding"/>
    <property type="evidence" value="ECO:0007669"/>
    <property type="project" value="UniProtKB-KW"/>
</dbReference>
<dbReference type="InterPro" id="IPR004108">
    <property type="entry name" value="Fe_hydrogenase_lsu_C"/>
</dbReference>
<accession>A0A494WVL5</accession>
<evidence type="ECO:0000256" key="2">
    <source>
        <dbReference type="ARBA" id="ARBA00022485"/>
    </source>
</evidence>
<dbReference type="NCBIfam" id="TIGR02512">
    <property type="entry name" value="FeFe_hydrog_A"/>
    <property type="match status" value="1"/>
</dbReference>
<evidence type="ECO:0000313" key="11">
    <source>
        <dbReference type="Proteomes" id="UP000271256"/>
    </source>
</evidence>
<dbReference type="Gene3D" id="3.40.950.10">
    <property type="entry name" value="Fe-only Hydrogenase (Larger Subunit), Chain L, domain 3"/>
    <property type="match status" value="1"/>
</dbReference>
<evidence type="ECO:0000313" key="10">
    <source>
        <dbReference type="EMBL" id="RKO67516.1"/>
    </source>
</evidence>
<dbReference type="Gene3D" id="3.40.50.1780">
    <property type="match status" value="1"/>
</dbReference>
<dbReference type="SUPFAM" id="SSF54292">
    <property type="entry name" value="2Fe-2S ferredoxin-like"/>
    <property type="match status" value="1"/>
</dbReference>
<dbReference type="Gene3D" id="4.10.260.20">
    <property type="entry name" value="Iron hydrogenase, small subunit"/>
    <property type="match status" value="1"/>
</dbReference>
<dbReference type="InterPro" id="IPR001041">
    <property type="entry name" value="2Fe-2S_ferredoxin-type"/>
</dbReference>
<evidence type="ECO:0000256" key="1">
    <source>
        <dbReference type="ARBA" id="ARBA00001966"/>
    </source>
</evidence>
<feature type="domain" description="2Fe-2S ferredoxin-type" evidence="7">
    <location>
        <begin position="21"/>
        <end position="101"/>
    </location>
</feature>
<dbReference type="InterPro" id="IPR049830">
    <property type="entry name" value="HndD"/>
</dbReference>
<evidence type="ECO:0000256" key="4">
    <source>
        <dbReference type="ARBA" id="ARBA00022737"/>
    </source>
</evidence>
<dbReference type="InterPro" id="IPR013352">
    <property type="entry name" value="Fe_hydrogenase_subset"/>
</dbReference>
<feature type="domain" description="4Fe-4S ferredoxin-type" evidence="8">
    <location>
        <begin position="160"/>
        <end position="190"/>
    </location>
</feature>
<comment type="caution">
    <text evidence="10">The sequence shown here is derived from an EMBL/GenBank/DDBJ whole genome shotgun (WGS) entry which is preliminary data.</text>
</comment>
<dbReference type="FunFam" id="3.30.70.20:FF:000035">
    <property type="entry name" value="Iron hydrogenase 1"/>
    <property type="match status" value="1"/>
</dbReference>
<dbReference type="SUPFAM" id="SSF53920">
    <property type="entry name" value="Fe-only hydrogenase"/>
    <property type="match status" value="1"/>
</dbReference>
<dbReference type="PROSITE" id="PS51839">
    <property type="entry name" value="4FE4S_HC3"/>
    <property type="match status" value="1"/>
</dbReference>
<comment type="cofactor">
    <cofactor evidence="1">
        <name>[4Fe-4S] cluster</name>
        <dbReference type="ChEBI" id="CHEBI:49883"/>
    </cofactor>
</comment>
<dbReference type="SMART" id="SM00929">
    <property type="entry name" value="NADH-G_4Fe-4S_3"/>
    <property type="match status" value="1"/>
</dbReference>
<dbReference type="OrthoDB" id="9805142at2"/>
<dbReference type="Pfam" id="PF10588">
    <property type="entry name" value="NADH-G_4Fe-4S_3"/>
    <property type="match status" value="1"/>
</dbReference>